<evidence type="ECO:0000259" key="1">
    <source>
        <dbReference type="PROSITE" id="PS51787"/>
    </source>
</evidence>
<dbReference type="PANTHER" id="PTHR46732:SF8">
    <property type="entry name" value="ATP-DEPENDENT PROTEASE LA (LON) DOMAIN PROTEIN"/>
    <property type="match status" value="1"/>
</dbReference>
<comment type="caution">
    <text evidence="4">The sequence shown here is derived from an EMBL/GenBank/DDBJ whole genome shotgun (WGS) entry which is preliminary data.</text>
</comment>
<gene>
    <name evidence="4" type="ORF">C6T65_14425</name>
    <name evidence="2" type="ORF">I5589_18225</name>
    <name evidence="3" type="ORF">QZM33_28285</name>
</gene>
<evidence type="ECO:0000313" key="5">
    <source>
        <dbReference type="Proteomes" id="UP000237632"/>
    </source>
</evidence>
<reference evidence="2 6" key="2">
    <citation type="submission" date="2020-11" db="EMBL/GenBank/DDBJ databases">
        <title>Enhanced detection system for hospital associated transmission using whole genome sequencing surveillance.</title>
        <authorList>
            <person name="Harrison L.H."/>
            <person name="Van Tyne D."/>
            <person name="Marsh J.W."/>
            <person name="Griffith M.P."/>
            <person name="Snyder D.J."/>
            <person name="Cooper V.S."/>
            <person name="Mustapha M."/>
        </authorList>
    </citation>
    <scope>NUCLEOTIDE SEQUENCE [LARGE SCALE GENOMIC DNA]</scope>
    <source>
        <strain evidence="2 6">BC00020</strain>
    </source>
</reference>
<sequence>MSTLSTTLIDLPLFPLHTVLFPGGWLPLKVFEARYLDMCRACLRDDAPFGVCLLKSGPEVAQDGAVSVPETIGCMARITECDTGEFGMLYMQAIGTQRFELLSYRVEGNGLLVGIAQALPDDIPLEGEQALAQFGSCAEVLERIIDALKKSEPDNKLPFCEPFRLDDPSWVSNRLAELLPLDLRARQKLMEFPDVGARIDAVHHVLDRHGWL</sequence>
<dbReference type="EMBL" id="PVHK01000099">
    <property type="protein sequence ID" value="PRH41642.1"/>
    <property type="molecule type" value="Genomic_DNA"/>
</dbReference>
<evidence type="ECO:0000313" key="2">
    <source>
        <dbReference type="EMBL" id="MBJ9689016.1"/>
    </source>
</evidence>
<keyword evidence="6" id="KW-1185">Reference proteome</keyword>
<dbReference type="SUPFAM" id="SSF88697">
    <property type="entry name" value="PUA domain-like"/>
    <property type="match status" value="1"/>
</dbReference>
<proteinExistence type="predicted"/>
<dbReference type="Gene3D" id="2.30.130.40">
    <property type="entry name" value="LON domain-like"/>
    <property type="match status" value="1"/>
</dbReference>
<dbReference type="InterPro" id="IPR046336">
    <property type="entry name" value="Lon_prtase_N_sf"/>
</dbReference>
<feature type="domain" description="Lon N-terminal" evidence="1">
    <location>
        <begin position="8"/>
        <end position="210"/>
    </location>
</feature>
<dbReference type="RefSeq" id="WP_011886060.1">
    <property type="nucleotide sequence ID" value="NZ_CAAAFK010000004.1"/>
</dbReference>
<organism evidence="4 5">
    <name type="scientific">Burkholderia vietnamiensis</name>
    <dbReference type="NCBI Taxonomy" id="60552"/>
    <lineage>
        <taxon>Bacteria</taxon>
        <taxon>Pseudomonadati</taxon>
        <taxon>Pseudomonadota</taxon>
        <taxon>Betaproteobacteria</taxon>
        <taxon>Burkholderiales</taxon>
        <taxon>Burkholderiaceae</taxon>
        <taxon>Burkholderia</taxon>
        <taxon>Burkholderia cepacia complex</taxon>
    </lineage>
</organism>
<dbReference type="Pfam" id="PF02190">
    <property type="entry name" value="LON_substr_bdg"/>
    <property type="match status" value="1"/>
</dbReference>
<evidence type="ECO:0000313" key="6">
    <source>
        <dbReference type="Proteomes" id="UP000808215"/>
    </source>
</evidence>
<dbReference type="InterPro" id="IPR003111">
    <property type="entry name" value="Lon_prtase_N"/>
</dbReference>
<dbReference type="Proteomes" id="UP000237632">
    <property type="component" value="Unassembled WGS sequence"/>
</dbReference>
<dbReference type="InterPro" id="IPR015947">
    <property type="entry name" value="PUA-like_sf"/>
</dbReference>
<keyword evidence="4" id="KW-0645">Protease</keyword>
<protein>
    <submittedName>
        <fullName evidence="4">ATP-dependent protease</fullName>
    </submittedName>
    <submittedName>
        <fullName evidence="2">LON peptidase substrate-binding domain-containing protein</fullName>
    </submittedName>
</protein>
<dbReference type="EMBL" id="JADVKH010000040">
    <property type="protein sequence ID" value="MBJ9689016.1"/>
    <property type="molecule type" value="Genomic_DNA"/>
</dbReference>
<reference evidence="4 5" key="1">
    <citation type="submission" date="2018-03" db="EMBL/GenBank/DDBJ databases">
        <authorList>
            <person name="Nguyen K."/>
            <person name="Fouts D."/>
            <person name="Sutton G."/>
        </authorList>
    </citation>
    <scope>NUCLEOTIDE SEQUENCE [LARGE SCALE GENOMIC DNA]</scope>
    <source>
        <strain evidence="4 5">AU3578</strain>
    </source>
</reference>
<name>A0A118EYC6_BURVI</name>
<evidence type="ECO:0000313" key="3">
    <source>
        <dbReference type="EMBL" id="MDN7798842.1"/>
    </source>
</evidence>
<keyword evidence="4" id="KW-0378">Hydrolase</keyword>
<dbReference type="EMBL" id="JAUJRV010000036">
    <property type="protein sequence ID" value="MDN7798842.1"/>
    <property type="molecule type" value="Genomic_DNA"/>
</dbReference>
<dbReference type="Proteomes" id="UP001171620">
    <property type="component" value="Unassembled WGS sequence"/>
</dbReference>
<dbReference type="PROSITE" id="PS51787">
    <property type="entry name" value="LON_N"/>
    <property type="match status" value="1"/>
</dbReference>
<dbReference type="OMA" id="VANRWCE"/>
<dbReference type="Gene3D" id="1.10.4060.10">
    <property type="entry name" value="BPP1347 like domain"/>
    <property type="match status" value="1"/>
</dbReference>
<dbReference type="GO" id="GO:0008233">
    <property type="term" value="F:peptidase activity"/>
    <property type="evidence" value="ECO:0007669"/>
    <property type="project" value="UniProtKB-KW"/>
</dbReference>
<evidence type="ECO:0000313" key="4">
    <source>
        <dbReference type="EMBL" id="PRH41642.1"/>
    </source>
</evidence>
<dbReference type="PANTHER" id="PTHR46732">
    <property type="entry name" value="ATP-DEPENDENT PROTEASE LA (LON) DOMAIN PROTEIN"/>
    <property type="match status" value="1"/>
</dbReference>
<reference evidence="3" key="3">
    <citation type="submission" date="2023-07" db="EMBL/GenBank/DDBJ databases">
        <title>A collection of bacterial strains from the Burkholderia cepacia Research Laboratory and Repository.</title>
        <authorList>
            <person name="Lipuma J."/>
            <person name="Spilker T."/>
            <person name="Caverly L."/>
        </authorList>
    </citation>
    <scope>NUCLEOTIDE SEQUENCE</scope>
    <source>
        <strain evidence="3">AU44268</strain>
    </source>
</reference>
<accession>A0A118EYC6</accession>
<dbReference type="AlphaFoldDB" id="A0A118EYC6"/>
<dbReference type="SMART" id="SM00464">
    <property type="entry name" value="LON"/>
    <property type="match status" value="1"/>
</dbReference>
<dbReference type="Proteomes" id="UP000808215">
    <property type="component" value="Unassembled WGS sequence"/>
</dbReference>
<dbReference type="GO" id="GO:0006508">
    <property type="term" value="P:proteolysis"/>
    <property type="evidence" value="ECO:0007669"/>
    <property type="project" value="UniProtKB-KW"/>
</dbReference>
<dbReference type="GeneID" id="45681112"/>